<evidence type="ECO:0000256" key="1">
    <source>
        <dbReference type="ARBA" id="ARBA00010040"/>
    </source>
</evidence>
<feature type="signal peptide" evidence="6">
    <location>
        <begin position="1"/>
        <end position="21"/>
    </location>
</feature>
<dbReference type="GO" id="GO:0006508">
    <property type="term" value="P:proteolysis"/>
    <property type="evidence" value="ECO:0007669"/>
    <property type="project" value="UniProtKB-KW"/>
</dbReference>
<proteinExistence type="inferred from homology"/>
<feature type="chain" id="PRO_5039129578" evidence="6">
    <location>
        <begin position="22"/>
        <end position="683"/>
    </location>
</feature>
<dbReference type="Proteomes" id="UP000824161">
    <property type="component" value="Unassembled WGS sequence"/>
</dbReference>
<dbReference type="Pfam" id="PF07676">
    <property type="entry name" value="PD40"/>
    <property type="match status" value="2"/>
</dbReference>
<evidence type="ECO:0000313" key="8">
    <source>
        <dbReference type="EMBL" id="HIT97859.1"/>
    </source>
</evidence>
<keyword evidence="3 6" id="KW-0732">Signal</keyword>
<dbReference type="GO" id="GO:0004252">
    <property type="term" value="F:serine-type endopeptidase activity"/>
    <property type="evidence" value="ECO:0007669"/>
    <property type="project" value="TreeGrafter"/>
</dbReference>
<evidence type="ECO:0000256" key="2">
    <source>
        <dbReference type="ARBA" id="ARBA00022670"/>
    </source>
</evidence>
<dbReference type="InterPro" id="IPR001375">
    <property type="entry name" value="Peptidase_S9_cat"/>
</dbReference>
<dbReference type="SUPFAM" id="SSF53474">
    <property type="entry name" value="alpha/beta-Hydrolases"/>
    <property type="match status" value="1"/>
</dbReference>
<evidence type="ECO:0000256" key="6">
    <source>
        <dbReference type="SAM" id="SignalP"/>
    </source>
</evidence>
<keyword evidence="4" id="KW-0378">Hydrolase</keyword>
<evidence type="ECO:0000259" key="7">
    <source>
        <dbReference type="Pfam" id="PF00326"/>
    </source>
</evidence>
<dbReference type="InterPro" id="IPR011042">
    <property type="entry name" value="6-blade_b-propeller_TolB-like"/>
</dbReference>
<comment type="caution">
    <text evidence="8">The sequence shown here is derived from an EMBL/GenBank/DDBJ whole genome shotgun (WGS) entry which is preliminary data.</text>
</comment>
<evidence type="ECO:0000256" key="3">
    <source>
        <dbReference type="ARBA" id="ARBA00022729"/>
    </source>
</evidence>
<dbReference type="AlphaFoldDB" id="A0A9D1H9Q7"/>
<gene>
    <name evidence="8" type="ORF">IAC44_03375</name>
</gene>
<dbReference type="InterPro" id="IPR029058">
    <property type="entry name" value="AB_hydrolase_fold"/>
</dbReference>
<dbReference type="PANTHER" id="PTHR42776">
    <property type="entry name" value="SERINE PEPTIDASE S9 FAMILY MEMBER"/>
    <property type="match status" value="1"/>
</dbReference>
<evidence type="ECO:0000313" key="9">
    <source>
        <dbReference type="Proteomes" id="UP000824161"/>
    </source>
</evidence>
<reference evidence="8" key="1">
    <citation type="submission" date="2020-10" db="EMBL/GenBank/DDBJ databases">
        <authorList>
            <person name="Gilroy R."/>
        </authorList>
    </citation>
    <scope>NUCLEOTIDE SEQUENCE</scope>
    <source>
        <strain evidence="8">1383</strain>
    </source>
</reference>
<evidence type="ECO:0000256" key="5">
    <source>
        <dbReference type="ARBA" id="ARBA00022825"/>
    </source>
</evidence>
<keyword evidence="5" id="KW-0720">Serine protease</keyword>
<dbReference type="InterPro" id="IPR011659">
    <property type="entry name" value="WD40"/>
</dbReference>
<evidence type="ECO:0000256" key="4">
    <source>
        <dbReference type="ARBA" id="ARBA00022801"/>
    </source>
</evidence>
<sequence>MTIRGVLTLLLTSTMTLATNAQNEVMTPEKLWELQRVSLAGVSPDGSTVLYNITQYDVAANQGTTRIAACNLSGQQRQLTDGTQSAQAIGFTPSGRIAYLQQGQLWTMTPNGEDARQATHIEGGIENVLFSPKGDAVLFTRQVKYRPTPAELYPELPKANARIIDDLMYRHWNTWEDDKVSHVFYAPFNGTEVSGEGTDIMAGQPYDSPLTPFGGAEQLAWSPDGLKIAYTCKKKQGTAAAISTDADIYLYDIVSGKTENLTQGNGGYDTNPAWSPDGRFLAWLSMAEDGYEADKNDIKILEWATGRTYNLTERWDETVEAFAWEKNSLSLVFRTAFNAVEQLFEYSLPKDLDQLAPNQDITQLTKEKTCTGAFIPTGKYIIAERYDFNRPNELVAYDLKRKTIRPLTDVNGPAMQSIAPSPVQARWVTTTDGRQMLVWMVFPPHFDPAKKYPALLFCGGGPQSPLTPDYSFRWNFQLMAAKGYVVVIPNRRGLPGFGVKWNEEVSGAWGGQAITDLLTAIDDVAREPYIDRERLGAVGASYGGYSVYMLAGKHQGRFKTFIAHCGTFDMKSWYGTTEEVFFANKDLGGAYWQNKANPSYNEYSPSSYVDQWDTPILILQGEQDFRVPLGQSMQAFQAARLRGIEARMVLFPDECHWILRPQDALLWQAEFFSWLDKYLAPES</sequence>
<protein>
    <submittedName>
        <fullName evidence="8">S9 family peptidase</fullName>
    </submittedName>
</protein>
<feature type="domain" description="Peptidase S9 prolyl oligopeptidase catalytic" evidence="7">
    <location>
        <begin position="471"/>
        <end position="680"/>
    </location>
</feature>
<dbReference type="Gene3D" id="3.40.50.1820">
    <property type="entry name" value="alpha/beta hydrolase"/>
    <property type="match status" value="1"/>
</dbReference>
<dbReference type="Pfam" id="PF00326">
    <property type="entry name" value="Peptidase_S9"/>
    <property type="match status" value="1"/>
</dbReference>
<dbReference type="EMBL" id="DVLY01000079">
    <property type="protein sequence ID" value="HIT97859.1"/>
    <property type="molecule type" value="Genomic_DNA"/>
</dbReference>
<dbReference type="Gene3D" id="2.120.10.30">
    <property type="entry name" value="TolB, C-terminal domain"/>
    <property type="match status" value="2"/>
</dbReference>
<organism evidence="8 9">
    <name type="scientific">Candidatus Merdimorpha stercoravium</name>
    <dbReference type="NCBI Taxonomy" id="2840863"/>
    <lineage>
        <taxon>Bacteria</taxon>
        <taxon>Pseudomonadati</taxon>
        <taxon>Bacteroidota</taxon>
        <taxon>Flavobacteriia</taxon>
        <taxon>Flavobacteriales</taxon>
        <taxon>Candidatus Merdimorpha</taxon>
    </lineage>
</organism>
<dbReference type="PANTHER" id="PTHR42776:SF13">
    <property type="entry name" value="DIPEPTIDYL-PEPTIDASE 5"/>
    <property type="match status" value="1"/>
</dbReference>
<dbReference type="SUPFAM" id="SSF82171">
    <property type="entry name" value="DPP6 N-terminal domain-like"/>
    <property type="match status" value="1"/>
</dbReference>
<dbReference type="FunFam" id="3.40.50.1820:FF:000028">
    <property type="entry name" value="S9 family peptidase"/>
    <property type="match status" value="1"/>
</dbReference>
<reference evidence="8" key="2">
    <citation type="journal article" date="2021" name="PeerJ">
        <title>Extensive microbial diversity within the chicken gut microbiome revealed by metagenomics and culture.</title>
        <authorList>
            <person name="Gilroy R."/>
            <person name="Ravi A."/>
            <person name="Getino M."/>
            <person name="Pursley I."/>
            <person name="Horton D.L."/>
            <person name="Alikhan N.F."/>
            <person name="Baker D."/>
            <person name="Gharbi K."/>
            <person name="Hall N."/>
            <person name="Watson M."/>
            <person name="Adriaenssens E.M."/>
            <person name="Foster-Nyarko E."/>
            <person name="Jarju S."/>
            <person name="Secka A."/>
            <person name="Antonio M."/>
            <person name="Oren A."/>
            <person name="Chaudhuri R.R."/>
            <person name="La Ragione R."/>
            <person name="Hildebrand F."/>
            <person name="Pallen M.J."/>
        </authorList>
    </citation>
    <scope>NUCLEOTIDE SEQUENCE</scope>
    <source>
        <strain evidence="8">1383</strain>
    </source>
</reference>
<keyword evidence="2" id="KW-0645">Protease</keyword>
<name>A0A9D1H9Q7_9FLAO</name>
<comment type="similarity">
    <text evidence="1">Belongs to the peptidase S9C family.</text>
</comment>
<accession>A0A9D1H9Q7</accession>